<sequence>MIWSLFTDLAIATNILSYRSLDFFFTLVILVGLSRWMKRKEPFLGSIFAEFPILNLCVCAFILIAALGYLTYNSTLMSAAEDIFSLRWIAALYASIYLGILLRQASPKWSLTSPLLPFILTVLLLIYLFHPNRDIISSERRLLIFYQNTNHLALALLFPWALYLGNFSLEKKMFSFRTIPCVLGLMLLSLAILFTYSRSAWFGMIIAGIFALVYSRQRLLIYCTMVAVAFCAFCYLTNAFYIQDRVNYTFDFSEASSQNSRLVAWEAYGRMFLEHPLLGVGLENSNNFQTKYYDQMNTPEILRSGHAHNQFLQILAGVGIFGFISYYAIIFTAYIFFHRHFYKAKSESSKKMALAGVLIIVSMLCASITDTPTRIAEGRNYALLLLGLAAGFLKKDDLELRNHEPRKS</sequence>
<feature type="transmembrane region" description="Helical" evidence="5">
    <location>
        <begin position="53"/>
        <end position="72"/>
    </location>
</feature>
<dbReference type="Pfam" id="PF04932">
    <property type="entry name" value="Wzy_C"/>
    <property type="match status" value="1"/>
</dbReference>
<evidence type="ECO:0000256" key="4">
    <source>
        <dbReference type="ARBA" id="ARBA00023136"/>
    </source>
</evidence>
<protein>
    <recommendedName>
        <fullName evidence="6">O-antigen ligase-related domain-containing protein</fullName>
    </recommendedName>
</protein>
<feature type="transmembrane region" description="Helical" evidence="5">
    <location>
        <begin position="149"/>
        <end position="167"/>
    </location>
</feature>
<dbReference type="RefSeq" id="WP_061835261.1">
    <property type="nucleotide sequence ID" value="NZ_LUKE01000002.1"/>
</dbReference>
<keyword evidence="2 5" id="KW-0812">Transmembrane</keyword>
<gene>
    <name evidence="7" type="ORF">AZI86_11120</name>
</gene>
<dbReference type="OrthoDB" id="9783389at2"/>
<feature type="transmembrane region" description="Helical" evidence="5">
    <location>
        <begin position="219"/>
        <end position="242"/>
    </location>
</feature>
<comment type="subcellular location">
    <subcellularLocation>
        <location evidence="1">Membrane</location>
        <topology evidence="1">Multi-pass membrane protein</topology>
    </subcellularLocation>
</comment>
<feature type="transmembrane region" description="Helical" evidence="5">
    <location>
        <begin position="109"/>
        <end position="129"/>
    </location>
</feature>
<organism evidence="7 8">
    <name type="scientific">Bdellovibrio bacteriovorus</name>
    <dbReference type="NCBI Taxonomy" id="959"/>
    <lineage>
        <taxon>Bacteria</taxon>
        <taxon>Pseudomonadati</taxon>
        <taxon>Bdellovibrionota</taxon>
        <taxon>Bdellovibrionia</taxon>
        <taxon>Bdellovibrionales</taxon>
        <taxon>Pseudobdellovibrionaceae</taxon>
        <taxon>Bdellovibrio</taxon>
    </lineage>
</organism>
<keyword evidence="4 5" id="KW-0472">Membrane</keyword>
<name>A0A150WL93_BDEBC</name>
<feature type="transmembrane region" description="Helical" evidence="5">
    <location>
        <begin position="311"/>
        <end position="337"/>
    </location>
</feature>
<evidence type="ECO:0000256" key="3">
    <source>
        <dbReference type="ARBA" id="ARBA00022989"/>
    </source>
</evidence>
<dbReference type="PANTHER" id="PTHR37422:SF23">
    <property type="entry name" value="TEICHURONIC ACID BIOSYNTHESIS PROTEIN TUAE"/>
    <property type="match status" value="1"/>
</dbReference>
<dbReference type="Proteomes" id="UP000075320">
    <property type="component" value="Unassembled WGS sequence"/>
</dbReference>
<comment type="caution">
    <text evidence="7">The sequence shown here is derived from an EMBL/GenBank/DDBJ whole genome shotgun (WGS) entry which is preliminary data.</text>
</comment>
<feature type="transmembrane region" description="Helical" evidence="5">
    <location>
        <begin position="15"/>
        <end position="33"/>
    </location>
</feature>
<feature type="domain" description="O-antigen ligase-related" evidence="6">
    <location>
        <begin position="184"/>
        <end position="326"/>
    </location>
</feature>
<evidence type="ECO:0000313" key="7">
    <source>
        <dbReference type="EMBL" id="KYG64750.1"/>
    </source>
</evidence>
<dbReference type="InterPro" id="IPR051533">
    <property type="entry name" value="WaaL-like"/>
</dbReference>
<keyword evidence="3 5" id="KW-1133">Transmembrane helix</keyword>
<evidence type="ECO:0000259" key="6">
    <source>
        <dbReference type="Pfam" id="PF04932"/>
    </source>
</evidence>
<reference evidence="7 8" key="1">
    <citation type="submission" date="2016-03" db="EMBL/GenBank/DDBJ databases">
        <authorList>
            <person name="Ploux O."/>
        </authorList>
    </citation>
    <scope>NUCLEOTIDE SEQUENCE [LARGE SCALE GENOMIC DNA]</scope>
    <source>
        <strain evidence="7 8">R0</strain>
    </source>
</reference>
<keyword evidence="8" id="KW-1185">Reference proteome</keyword>
<dbReference type="EMBL" id="LUKE01000002">
    <property type="protein sequence ID" value="KYG64750.1"/>
    <property type="molecule type" value="Genomic_DNA"/>
</dbReference>
<feature type="transmembrane region" description="Helical" evidence="5">
    <location>
        <begin position="84"/>
        <end position="102"/>
    </location>
</feature>
<dbReference type="PANTHER" id="PTHR37422">
    <property type="entry name" value="TEICHURONIC ACID BIOSYNTHESIS PROTEIN TUAE"/>
    <property type="match status" value="1"/>
</dbReference>
<accession>A0A150WL93</accession>
<dbReference type="InterPro" id="IPR007016">
    <property type="entry name" value="O-antigen_ligase-rel_domated"/>
</dbReference>
<dbReference type="GO" id="GO:0016020">
    <property type="term" value="C:membrane"/>
    <property type="evidence" value="ECO:0007669"/>
    <property type="project" value="UniProtKB-SubCell"/>
</dbReference>
<evidence type="ECO:0000256" key="5">
    <source>
        <dbReference type="SAM" id="Phobius"/>
    </source>
</evidence>
<dbReference type="AlphaFoldDB" id="A0A150WL93"/>
<evidence type="ECO:0000256" key="2">
    <source>
        <dbReference type="ARBA" id="ARBA00022692"/>
    </source>
</evidence>
<feature type="transmembrane region" description="Helical" evidence="5">
    <location>
        <begin position="352"/>
        <end position="369"/>
    </location>
</feature>
<evidence type="ECO:0000256" key="1">
    <source>
        <dbReference type="ARBA" id="ARBA00004141"/>
    </source>
</evidence>
<proteinExistence type="predicted"/>
<evidence type="ECO:0000313" key="8">
    <source>
        <dbReference type="Proteomes" id="UP000075320"/>
    </source>
</evidence>